<reference evidence="3" key="1">
    <citation type="submission" date="2019-08" db="EMBL/GenBank/DDBJ databases">
        <title>The improved chromosome-level genome for the pearl oyster Pinctada fucata martensii using PacBio sequencing and Hi-C.</title>
        <authorList>
            <person name="Zheng Z."/>
        </authorList>
    </citation>
    <scope>NUCLEOTIDE SEQUENCE</scope>
    <source>
        <strain evidence="3">ZZ-2019</strain>
        <tissue evidence="3">Adductor muscle</tissue>
    </source>
</reference>
<name>A0AA88YFR8_PINIB</name>
<gene>
    <name evidence="3" type="ORF">FSP39_020227</name>
</gene>
<proteinExistence type="predicted"/>
<feature type="domain" description="C-type lectin" evidence="2">
    <location>
        <begin position="28"/>
        <end position="95"/>
    </location>
</feature>
<evidence type="ECO:0000313" key="4">
    <source>
        <dbReference type="Proteomes" id="UP001186944"/>
    </source>
</evidence>
<dbReference type="Proteomes" id="UP001186944">
    <property type="component" value="Unassembled WGS sequence"/>
</dbReference>
<dbReference type="PROSITE" id="PS00615">
    <property type="entry name" value="C_TYPE_LECTIN_1"/>
    <property type="match status" value="1"/>
</dbReference>
<protein>
    <recommendedName>
        <fullName evidence="2">C-type lectin domain-containing protein</fullName>
    </recommendedName>
</protein>
<dbReference type="AlphaFoldDB" id="A0AA88YFR8"/>
<dbReference type="EMBL" id="VSWD01000007">
    <property type="protein sequence ID" value="KAK3098512.1"/>
    <property type="molecule type" value="Genomic_DNA"/>
</dbReference>
<accession>A0AA88YFR8</accession>
<dbReference type="PROSITE" id="PS50041">
    <property type="entry name" value="C_TYPE_LECTIN_2"/>
    <property type="match status" value="1"/>
</dbReference>
<organism evidence="3 4">
    <name type="scientific">Pinctada imbricata</name>
    <name type="common">Atlantic pearl-oyster</name>
    <name type="synonym">Pinctada martensii</name>
    <dbReference type="NCBI Taxonomy" id="66713"/>
    <lineage>
        <taxon>Eukaryota</taxon>
        <taxon>Metazoa</taxon>
        <taxon>Spiralia</taxon>
        <taxon>Lophotrochozoa</taxon>
        <taxon>Mollusca</taxon>
        <taxon>Bivalvia</taxon>
        <taxon>Autobranchia</taxon>
        <taxon>Pteriomorphia</taxon>
        <taxon>Pterioida</taxon>
        <taxon>Pterioidea</taxon>
        <taxon>Pteriidae</taxon>
        <taxon>Pinctada</taxon>
    </lineage>
</organism>
<dbReference type="PANTHER" id="PTHR22803">
    <property type="entry name" value="MANNOSE, PHOSPHOLIPASE, LECTIN RECEPTOR RELATED"/>
    <property type="match status" value="1"/>
</dbReference>
<dbReference type="InterPro" id="IPR018378">
    <property type="entry name" value="C-type_lectin_CS"/>
</dbReference>
<sequence length="98" mass="11299">MTGPVQTSLEKTGPRPPVLSECILMIDHIYIGASDIANEGDWRWEDGSLVVYHDFFSQEPNNFDRNYPSEKADCVAFSRQWSDVYCGRSFPFICQKTW</sequence>
<dbReference type="Pfam" id="PF00059">
    <property type="entry name" value="Lectin_C"/>
    <property type="match status" value="1"/>
</dbReference>
<keyword evidence="4" id="KW-1185">Reference proteome</keyword>
<dbReference type="InterPro" id="IPR016186">
    <property type="entry name" value="C-type_lectin-like/link_sf"/>
</dbReference>
<keyword evidence="1" id="KW-1015">Disulfide bond</keyword>
<comment type="caution">
    <text evidence="3">The sequence shown here is derived from an EMBL/GenBank/DDBJ whole genome shotgun (WGS) entry which is preliminary data.</text>
</comment>
<evidence type="ECO:0000259" key="2">
    <source>
        <dbReference type="PROSITE" id="PS50041"/>
    </source>
</evidence>
<dbReference type="CDD" id="cd00037">
    <property type="entry name" value="CLECT"/>
    <property type="match status" value="1"/>
</dbReference>
<dbReference type="InterPro" id="IPR016187">
    <property type="entry name" value="CTDL_fold"/>
</dbReference>
<dbReference type="SUPFAM" id="SSF56436">
    <property type="entry name" value="C-type lectin-like"/>
    <property type="match status" value="1"/>
</dbReference>
<dbReference type="InterPro" id="IPR050111">
    <property type="entry name" value="C-type_lectin/snaclec_domain"/>
</dbReference>
<dbReference type="InterPro" id="IPR001304">
    <property type="entry name" value="C-type_lectin-like"/>
</dbReference>
<evidence type="ECO:0000256" key="1">
    <source>
        <dbReference type="ARBA" id="ARBA00023157"/>
    </source>
</evidence>
<dbReference type="Gene3D" id="3.10.100.10">
    <property type="entry name" value="Mannose-Binding Protein A, subunit A"/>
    <property type="match status" value="1"/>
</dbReference>
<evidence type="ECO:0000313" key="3">
    <source>
        <dbReference type="EMBL" id="KAK3098512.1"/>
    </source>
</evidence>